<organism evidence="6 7">
    <name type="scientific">Nitratiruptor tergarcus DSM 16512</name>
    <dbReference type="NCBI Taxonomy" id="1069081"/>
    <lineage>
        <taxon>Bacteria</taxon>
        <taxon>Pseudomonadati</taxon>
        <taxon>Campylobacterota</taxon>
        <taxon>Epsilonproteobacteria</taxon>
        <taxon>Nautiliales</taxon>
        <taxon>Nitratiruptoraceae</taxon>
        <taxon>Nitratiruptor</taxon>
    </lineage>
</organism>
<dbReference type="GO" id="GO:0004252">
    <property type="term" value="F:serine-type endopeptidase activity"/>
    <property type="evidence" value="ECO:0007669"/>
    <property type="project" value="InterPro"/>
</dbReference>
<comment type="similarity">
    <text evidence="1">Belongs to the peptidase S1C family.</text>
</comment>
<gene>
    <name evidence="6" type="ORF">SAMN05660197_1190</name>
</gene>
<dbReference type="SUPFAM" id="SSF50494">
    <property type="entry name" value="Trypsin-like serine proteases"/>
    <property type="match status" value="1"/>
</dbReference>
<evidence type="ECO:0000313" key="6">
    <source>
        <dbReference type="EMBL" id="SMC09383.1"/>
    </source>
</evidence>
<dbReference type="InterPro" id="IPR001478">
    <property type="entry name" value="PDZ"/>
</dbReference>
<evidence type="ECO:0000256" key="4">
    <source>
        <dbReference type="ARBA" id="ARBA00022825"/>
    </source>
</evidence>
<name>A0A1W1WUH1_9BACT</name>
<dbReference type="InterPro" id="IPR051201">
    <property type="entry name" value="Chloro_Bact_Ser_Proteases"/>
</dbReference>
<evidence type="ECO:0000256" key="2">
    <source>
        <dbReference type="ARBA" id="ARBA00022670"/>
    </source>
</evidence>
<proteinExistence type="inferred from homology"/>
<protein>
    <submittedName>
        <fullName evidence="6">Serine protease, S1-C subfamily, contains C-terminal PDZ domain</fullName>
    </submittedName>
</protein>
<dbReference type="Proteomes" id="UP000192602">
    <property type="component" value="Unassembled WGS sequence"/>
</dbReference>
<dbReference type="STRING" id="1069081.SAMN05660197_1190"/>
<dbReference type="InterPro" id="IPR009003">
    <property type="entry name" value="Peptidase_S1_PA"/>
</dbReference>
<dbReference type="InterPro" id="IPR036034">
    <property type="entry name" value="PDZ_sf"/>
</dbReference>
<dbReference type="SMART" id="SM00228">
    <property type="entry name" value="PDZ"/>
    <property type="match status" value="1"/>
</dbReference>
<keyword evidence="7" id="KW-1185">Reference proteome</keyword>
<dbReference type="Pfam" id="PF13180">
    <property type="entry name" value="PDZ_2"/>
    <property type="match status" value="1"/>
</dbReference>
<dbReference type="Gene3D" id="2.40.10.10">
    <property type="entry name" value="Trypsin-like serine proteases"/>
    <property type="match status" value="2"/>
</dbReference>
<dbReference type="PRINTS" id="PR00834">
    <property type="entry name" value="PROTEASES2C"/>
</dbReference>
<dbReference type="PROSITE" id="PS50106">
    <property type="entry name" value="PDZ"/>
    <property type="match status" value="1"/>
</dbReference>
<dbReference type="EMBL" id="FWWZ01000001">
    <property type="protein sequence ID" value="SMC09383.1"/>
    <property type="molecule type" value="Genomic_DNA"/>
</dbReference>
<evidence type="ECO:0000259" key="5">
    <source>
        <dbReference type="PROSITE" id="PS50106"/>
    </source>
</evidence>
<dbReference type="FunFam" id="2.40.10.10:FF:000001">
    <property type="entry name" value="Periplasmic serine protease DegS"/>
    <property type="match status" value="1"/>
</dbReference>
<dbReference type="SUPFAM" id="SSF50156">
    <property type="entry name" value="PDZ domain-like"/>
    <property type="match status" value="1"/>
</dbReference>
<dbReference type="PANTHER" id="PTHR43343:SF3">
    <property type="entry name" value="PROTEASE DO-LIKE 8, CHLOROPLASTIC"/>
    <property type="match status" value="1"/>
</dbReference>
<feature type="domain" description="PDZ" evidence="5">
    <location>
        <begin position="253"/>
        <end position="353"/>
    </location>
</feature>
<accession>A0A1W1WUH1</accession>
<evidence type="ECO:0000313" key="7">
    <source>
        <dbReference type="Proteomes" id="UP000192602"/>
    </source>
</evidence>
<evidence type="ECO:0000256" key="3">
    <source>
        <dbReference type="ARBA" id="ARBA00022801"/>
    </source>
</evidence>
<dbReference type="Pfam" id="PF13365">
    <property type="entry name" value="Trypsin_2"/>
    <property type="match status" value="1"/>
</dbReference>
<dbReference type="AlphaFoldDB" id="A0A1W1WUH1"/>
<sequence>MRRSLLTGIITGLVLFLLWQMFPFFEVLISSKPKPITPRGDLMALEKSNIKIFEQAKPSVVYISTLQKVIDYWNMSVLDVPRGTGSGFVWDEFGHIVTNYHVIEGASEAVVTLSNGLGYKAILVGADPSHDLAVLKIKPIPGVMKPVAIGDSDKLHVGQIVYAIGNPFGLDWTMTMGIISALGRVINEDSGAKIKGAIQTDAAINPGNSGGPLLDSAGRVIGVNTAIYSPSGANAGIGFAIPINLVNRVVSSLIAYGKYVPPRIGIESDDRINHLLHRRFGVNGVVVLAVEPQSPAATAGLKPTIIYPDGRIIFGDIIVAVDGKRVNSFKELQEILQEHNHGDEVTLTLLRDNREINIEITLE</sequence>
<dbReference type="PANTHER" id="PTHR43343">
    <property type="entry name" value="PEPTIDASE S12"/>
    <property type="match status" value="1"/>
</dbReference>
<keyword evidence="3" id="KW-0378">Hydrolase</keyword>
<evidence type="ECO:0000256" key="1">
    <source>
        <dbReference type="ARBA" id="ARBA00010541"/>
    </source>
</evidence>
<keyword evidence="4" id="KW-0720">Serine protease</keyword>
<dbReference type="InterPro" id="IPR001940">
    <property type="entry name" value="Peptidase_S1C"/>
</dbReference>
<dbReference type="InterPro" id="IPR043504">
    <property type="entry name" value="Peptidase_S1_PA_chymotrypsin"/>
</dbReference>
<keyword evidence="2 6" id="KW-0645">Protease</keyword>
<dbReference type="Gene3D" id="2.30.42.10">
    <property type="match status" value="1"/>
</dbReference>
<dbReference type="RefSeq" id="WP_231988939.1">
    <property type="nucleotide sequence ID" value="NZ_AP026671.1"/>
</dbReference>
<dbReference type="GO" id="GO:0006508">
    <property type="term" value="P:proteolysis"/>
    <property type="evidence" value="ECO:0007669"/>
    <property type="project" value="UniProtKB-KW"/>
</dbReference>
<reference evidence="7" key="1">
    <citation type="submission" date="2017-04" db="EMBL/GenBank/DDBJ databases">
        <authorList>
            <person name="Varghese N."/>
            <person name="Submissions S."/>
        </authorList>
    </citation>
    <scope>NUCLEOTIDE SEQUENCE [LARGE SCALE GENOMIC DNA]</scope>
    <source>
        <strain evidence="7">DSM 16512</strain>
    </source>
</reference>